<dbReference type="RefSeq" id="WP_184030400.1">
    <property type="nucleotide sequence ID" value="NZ_JACHFN010000011.1"/>
</dbReference>
<dbReference type="EMBL" id="JACHFN010000011">
    <property type="protein sequence ID" value="MBB5235347.1"/>
    <property type="molecule type" value="Genomic_DNA"/>
</dbReference>
<keyword evidence="2" id="KW-0732">Signal</keyword>
<name>A0A7W8GGQ9_9DEIO</name>
<evidence type="ECO:0000313" key="4">
    <source>
        <dbReference type="Proteomes" id="UP000525389"/>
    </source>
</evidence>
<comment type="caution">
    <text evidence="3">The sequence shown here is derived from an EMBL/GenBank/DDBJ whole genome shotgun (WGS) entry which is preliminary data.</text>
</comment>
<sequence>MTRALLLACLTLGLAGAASSPRMSDPPRPPLSRPSAHTPAQLGQARPTLDLLVTLRLLADLLERGTFAPATGARAELREMLGDLAARPTLGPLAAGRALEGVRAALTVSQRGMLDRARTSLEERADLLLARARFAAPDGPPNHALNRYGFMVPGGLALARRVAAAPDLNPYAEAGVNAQLLRRLLAKLTP</sequence>
<feature type="signal peptide" evidence="2">
    <location>
        <begin position="1"/>
        <end position="24"/>
    </location>
</feature>
<evidence type="ECO:0000313" key="3">
    <source>
        <dbReference type="EMBL" id="MBB5235347.1"/>
    </source>
</evidence>
<reference evidence="3 4" key="1">
    <citation type="submission" date="2020-08" db="EMBL/GenBank/DDBJ databases">
        <title>Genomic Encyclopedia of Type Strains, Phase IV (KMG-IV): sequencing the most valuable type-strain genomes for metagenomic binning, comparative biology and taxonomic classification.</title>
        <authorList>
            <person name="Goeker M."/>
        </authorList>
    </citation>
    <scope>NUCLEOTIDE SEQUENCE [LARGE SCALE GENOMIC DNA]</scope>
    <source>
        <strain evidence="3 4">DSM 101791</strain>
    </source>
</reference>
<organism evidence="3 4">
    <name type="scientific">Deinococcus budaensis</name>
    <dbReference type="NCBI Taxonomy" id="1665626"/>
    <lineage>
        <taxon>Bacteria</taxon>
        <taxon>Thermotogati</taxon>
        <taxon>Deinococcota</taxon>
        <taxon>Deinococci</taxon>
        <taxon>Deinococcales</taxon>
        <taxon>Deinococcaceae</taxon>
        <taxon>Deinococcus</taxon>
    </lineage>
</organism>
<dbReference type="AlphaFoldDB" id="A0A7W8GGQ9"/>
<proteinExistence type="predicted"/>
<gene>
    <name evidence="3" type="ORF">HNQ09_002801</name>
</gene>
<protein>
    <submittedName>
        <fullName evidence="3">Uncharacterized protein</fullName>
    </submittedName>
</protein>
<feature type="region of interest" description="Disordered" evidence="1">
    <location>
        <begin position="17"/>
        <end position="44"/>
    </location>
</feature>
<dbReference type="Proteomes" id="UP000525389">
    <property type="component" value="Unassembled WGS sequence"/>
</dbReference>
<evidence type="ECO:0000256" key="1">
    <source>
        <dbReference type="SAM" id="MobiDB-lite"/>
    </source>
</evidence>
<accession>A0A7W8GGQ9</accession>
<keyword evidence="4" id="KW-1185">Reference proteome</keyword>
<evidence type="ECO:0000256" key="2">
    <source>
        <dbReference type="SAM" id="SignalP"/>
    </source>
</evidence>
<feature type="chain" id="PRO_5031389064" evidence="2">
    <location>
        <begin position="25"/>
        <end position="190"/>
    </location>
</feature>